<evidence type="ECO:0000313" key="3">
    <source>
        <dbReference type="EMBL" id="GLD30438.1"/>
    </source>
</evidence>
<name>A0A9P3UXS0_9MYCO</name>
<dbReference type="AlphaFoldDB" id="A0A9P3UXS0"/>
<dbReference type="RefSeq" id="WP_238305832.1">
    <property type="nucleotide sequence ID" value="NZ_BRXE01000019.1"/>
</dbReference>
<organism evidence="3 4">
    <name type="scientific">Mycobacterium kiyosense</name>
    <dbReference type="NCBI Taxonomy" id="2871094"/>
    <lineage>
        <taxon>Bacteria</taxon>
        <taxon>Bacillati</taxon>
        <taxon>Actinomycetota</taxon>
        <taxon>Actinomycetes</taxon>
        <taxon>Mycobacteriales</taxon>
        <taxon>Mycobacteriaceae</taxon>
        <taxon>Mycobacterium</taxon>
    </lineage>
</organism>
<keyword evidence="1" id="KW-0812">Transmembrane</keyword>
<evidence type="ECO:0000256" key="1">
    <source>
        <dbReference type="SAM" id="Phobius"/>
    </source>
</evidence>
<dbReference type="Proteomes" id="UP001165663">
    <property type="component" value="Unassembled WGS sequence"/>
</dbReference>
<keyword evidence="4" id="KW-1185">Reference proteome</keyword>
<keyword evidence="1" id="KW-1133">Transmembrane helix</keyword>
<reference evidence="3" key="1">
    <citation type="submission" date="2022-08" db="EMBL/GenBank/DDBJ databases">
        <title>Mycobacterium kiyosense sp. nov., scotochromogenic slow-glowing species isolated from respiratory specimens.</title>
        <authorList>
            <person name="Fukano H."/>
            <person name="Kazumi Y."/>
            <person name="Sakagami N."/>
            <person name="Ato M."/>
            <person name="Mitarai S."/>
            <person name="Hoshino Y."/>
        </authorList>
    </citation>
    <scope>NUCLEOTIDE SEQUENCE</scope>
    <source>
        <strain evidence="3">1413</strain>
        <strain evidence="2">SRL2020-028</strain>
    </source>
</reference>
<evidence type="ECO:0000313" key="2">
    <source>
        <dbReference type="EMBL" id="GLB83016.1"/>
    </source>
</evidence>
<gene>
    <name evidence="3" type="ORF">Mkiyose1413_23210</name>
    <name evidence="2" type="ORF">SRL2020028_22720</name>
</gene>
<dbReference type="EMBL" id="BRZI01000013">
    <property type="protein sequence ID" value="GLD30438.1"/>
    <property type="molecule type" value="Genomic_DNA"/>
</dbReference>
<feature type="transmembrane region" description="Helical" evidence="1">
    <location>
        <begin position="302"/>
        <end position="322"/>
    </location>
</feature>
<feature type="transmembrane region" description="Helical" evidence="1">
    <location>
        <begin position="120"/>
        <end position="139"/>
    </location>
</feature>
<keyword evidence="1" id="KW-0472">Membrane</keyword>
<sequence>MIVGQPARTLLLGTVLVVTAVSAVFGFVLTQYFSVDVMSSLVFVPDDCYLDWSTKVGRHCFSDYTMVVDLGLQANPWDRYPVHLRSGLTYAYNNYPAAGMLPQLIFGILGKWLGAERLSLIGYQLALTIATLCPAVWAARGARGLERIVVFLACSVAAIPVWMVIDRGNSAGFAVPAMLVYLVALCRRRWGLVAVMVIVAALVKPQFAMLCVALFAARQWRWGTIGAGGVVLSNLAAYLLWSRNFPQTIPQSIHNSFAYGNGSYKALLATSNVSFGKALLLVPDGLKTLQTGLMPPDGYLAGPRSVLGYAVLAAVVVSVLFLGRRIPPVMAGVLLLAAASLAPALSQPYYLVFVLPVAAVMLRAPDGLPSTGIFEQFAAAGDPRRALGACVSLAVALCIAQIPLPGPPVQAGDITGQFGVTGTTGRSIVSTTVSLGPLLWLGICVVVIVSYARRPTSLTGVATRRLGDAIEARDAFQANKSVFLPTAN</sequence>
<feature type="transmembrane region" description="Helical" evidence="1">
    <location>
        <begin position="193"/>
        <end position="216"/>
    </location>
</feature>
<dbReference type="EMBL" id="BRXE01000019">
    <property type="protein sequence ID" value="GLB83016.1"/>
    <property type="molecule type" value="Genomic_DNA"/>
</dbReference>
<accession>A0A9P3UXS0</accession>
<protein>
    <submittedName>
        <fullName evidence="3">Membrane protein</fullName>
    </submittedName>
</protein>
<comment type="caution">
    <text evidence="3">The sequence shown here is derived from an EMBL/GenBank/DDBJ whole genome shotgun (WGS) entry which is preliminary data.</text>
</comment>
<feature type="transmembrane region" description="Helical" evidence="1">
    <location>
        <begin position="428"/>
        <end position="449"/>
    </location>
</feature>
<proteinExistence type="predicted"/>
<dbReference type="Proteomes" id="UP001064782">
    <property type="component" value="Unassembled WGS sequence"/>
</dbReference>
<feature type="transmembrane region" description="Helical" evidence="1">
    <location>
        <begin position="148"/>
        <end position="165"/>
    </location>
</feature>
<evidence type="ECO:0000313" key="4">
    <source>
        <dbReference type="Proteomes" id="UP001064782"/>
    </source>
</evidence>
<feature type="transmembrane region" description="Helical" evidence="1">
    <location>
        <begin position="329"/>
        <end position="345"/>
    </location>
</feature>
<feature type="transmembrane region" description="Helical" evidence="1">
    <location>
        <begin position="222"/>
        <end position="241"/>
    </location>
</feature>
<dbReference type="GeneID" id="83628524"/>